<dbReference type="Proteomes" id="UP000265160">
    <property type="component" value="LG11"/>
</dbReference>
<name>A0A3P9CKR2_9CICH</name>
<comment type="caution">
    <text evidence="2">Lacks conserved residue(s) required for the propagation of feature annotation.</text>
</comment>
<dbReference type="InterPro" id="IPR036857">
    <property type="entry name" value="Thyroglobulin_1_sf"/>
</dbReference>
<reference evidence="4" key="2">
    <citation type="submission" date="2025-08" db="UniProtKB">
        <authorList>
            <consortium name="Ensembl"/>
        </authorList>
    </citation>
    <scope>IDENTIFICATION</scope>
</reference>
<sequence length="72" mass="7699">LTPLSNMAASAEIHIPACSRDGDFLPLQCVGSRCFCVDTEGKTMTAGPAGGAVTCKTQKYFSSEIFVFFMLE</sequence>
<proteinExistence type="predicted"/>
<evidence type="ECO:0000259" key="3">
    <source>
        <dbReference type="PROSITE" id="PS51162"/>
    </source>
</evidence>
<keyword evidence="5" id="KW-1185">Reference proteome</keyword>
<dbReference type="AlphaFoldDB" id="A0A3P9CKR2"/>
<feature type="domain" description="Thyroglobulin type-1" evidence="3">
    <location>
        <begin position="1"/>
        <end position="55"/>
    </location>
</feature>
<evidence type="ECO:0000313" key="4">
    <source>
        <dbReference type="Ensembl" id="ENSMZEP00005022687.1"/>
    </source>
</evidence>
<dbReference type="Ensembl" id="ENSMZET00005023438.1">
    <property type="protein sequence ID" value="ENSMZEP00005022687.1"/>
    <property type="gene ID" value="ENSMZEG00005016986.1"/>
</dbReference>
<dbReference type="CDD" id="cd00191">
    <property type="entry name" value="TY"/>
    <property type="match status" value="1"/>
</dbReference>
<accession>A0A3P9CKR2</accession>
<reference evidence="4" key="3">
    <citation type="submission" date="2025-09" db="UniProtKB">
        <authorList>
            <consortium name="Ensembl"/>
        </authorList>
    </citation>
    <scope>IDENTIFICATION</scope>
</reference>
<dbReference type="STRING" id="106582.ENSMZEP00005022687"/>
<dbReference type="InterPro" id="IPR000716">
    <property type="entry name" value="Thyroglobulin_1"/>
</dbReference>
<evidence type="ECO:0000313" key="5">
    <source>
        <dbReference type="Proteomes" id="UP000265160"/>
    </source>
</evidence>
<protein>
    <recommendedName>
        <fullName evidence="3">Thyroglobulin type-1 domain-containing protein</fullName>
    </recommendedName>
</protein>
<dbReference type="PROSITE" id="PS51162">
    <property type="entry name" value="THYROGLOBULIN_1_2"/>
    <property type="match status" value="1"/>
</dbReference>
<evidence type="ECO:0000256" key="1">
    <source>
        <dbReference type="ARBA" id="ARBA00023157"/>
    </source>
</evidence>
<organism evidence="4 5">
    <name type="scientific">Maylandia zebra</name>
    <name type="common">zebra mbuna</name>
    <dbReference type="NCBI Taxonomy" id="106582"/>
    <lineage>
        <taxon>Eukaryota</taxon>
        <taxon>Metazoa</taxon>
        <taxon>Chordata</taxon>
        <taxon>Craniata</taxon>
        <taxon>Vertebrata</taxon>
        <taxon>Euteleostomi</taxon>
        <taxon>Actinopterygii</taxon>
        <taxon>Neopterygii</taxon>
        <taxon>Teleostei</taxon>
        <taxon>Neoteleostei</taxon>
        <taxon>Acanthomorphata</taxon>
        <taxon>Ovalentaria</taxon>
        <taxon>Cichlomorphae</taxon>
        <taxon>Cichliformes</taxon>
        <taxon>Cichlidae</taxon>
        <taxon>African cichlids</taxon>
        <taxon>Pseudocrenilabrinae</taxon>
        <taxon>Haplochromini</taxon>
        <taxon>Maylandia</taxon>
        <taxon>Maylandia zebra complex</taxon>
    </lineage>
</organism>
<dbReference type="GeneTree" id="ENSGT01040000241962"/>
<dbReference type="SUPFAM" id="SSF57610">
    <property type="entry name" value="Thyroglobulin type-1 domain"/>
    <property type="match status" value="1"/>
</dbReference>
<evidence type="ECO:0000256" key="2">
    <source>
        <dbReference type="PROSITE-ProRule" id="PRU00500"/>
    </source>
</evidence>
<dbReference type="Gene3D" id="4.10.800.10">
    <property type="entry name" value="Thyroglobulin type-1"/>
    <property type="match status" value="1"/>
</dbReference>
<dbReference type="SMART" id="SM00211">
    <property type="entry name" value="TY"/>
    <property type="match status" value="1"/>
</dbReference>
<reference evidence="4 5" key="1">
    <citation type="journal article" date="2014" name="Nature">
        <title>The genomic substrate for adaptive radiation in African cichlid fish.</title>
        <authorList>
            <person name="Brawand D."/>
            <person name="Wagner C.E."/>
            <person name="Li Y.I."/>
            <person name="Malinsky M."/>
            <person name="Keller I."/>
            <person name="Fan S."/>
            <person name="Simakov O."/>
            <person name="Ng A.Y."/>
            <person name="Lim Z.W."/>
            <person name="Bezault E."/>
            <person name="Turner-Maier J."/>
            <person name="Johnson J."/>
            <person name="Alcazar R."/>
            <person name="Noh H.J."/>
            <person name="Russell P."/>
            <person name="Aken B."/>
            <person name="Alfoldi J."/>
            <person name="Amemiya C."/>
            <person name="Azzouzi N."/>
            <person name="Baroiller J.F."/>
            <person name="Barloy-Hubler F."/>
            <person name="Berlin A."/>
            <person name="Bloomquist R."/>
            <person name="Carleton K.L."/>
            <person name="Conte M.A."/>
            <person name="D'Cotta H."/>
            <person name="Eshel O."/>
            <person name="Gaffney L."/>
            <person name="Galibert F."/>
            <person name="Gante H.F."/>
            <person name="Gnerre S."/>
            <person name="Greuter L."/>
            <person name="Guyon R."/>
            <person name="Haddad N.S."/>
            <person name="Haerty W."/>
            <person name="Harris R.M."/>
            <person name="Hofmann H.A."/>
            <person name="Hourlier T."/>
            <person name="Hulata G."/>
            <person name="Jaffe D.B."/>
            <person name="Lara M."/>
            <person name="Lee A.P."/>
            <person name="MacCallum I."/>
            <person name="Mwaiko S."/>
            <person name="Nikaido M."/>
            <person name="Nishihara H."/>
            <person name="Ozouf-Costaz C."/>
            <person name="Penman D.J."/>
            <person name="Przybylski D."/>
            <person name="Rakotomanga M."/>
            <person name="Renn S.C.P."/>
            <person name="Ribeiro F.J."/>
            <person name="Ron M."/>
            <person name="Salzburger W."/>
            <person name="Sanchez-Pulido L."/>
            <person name="Santos M.E."/>
            <person name="Searle S."/>
            <person name="Sharpe T."/>
            <person name="Swofford R."/>
            <person name="Tan F.J."/>
            <person name="Williams L."/>
            <person name="Young S."/>
            <person name="Yin S."/>
            <person name="Okada N."/>
            <person name="Kocher T.D."/>
            <person name="Miska E.A."/>
            <person name="Lander E.S."/>
            <person name="Venkatesh B."/>
            <person name="Fernald R.D."/>
            <person name="Meyer A."/>
            <person name="Ponting C.P."/>
            <person name="Streelman J.T."/>
            <person name="Lindblad-Toh K."/>
            <person name="Seehausen O."/>
            <person name="Di Palma F."/>
        </authorList>
    </citation>
    <scope>NUCLEOTIDE SEQUENCE</scope>
</reference>
<dbReference type="Pfam" id="PF00086">
    <property type="entry name" value="Thyroglobulin_1"/>
    <property type="match status" value="1"/>
</dbReference>
<dbReference type="PROSITE" id="PS00484">
    <property type="entry name" value="THYROGLOBULIN_1_1"/>
    <property type="match status" value="1"/>
</dbReference>
<keyword evidence="1" id="KW-1015">Disulfide bond</keyword>